<dbReference type="AlphaFoldDB" id="A0A1C3JXG4"/>
<evidence type="ECO:0000256" key="12">
    <source>
        <dbReference type="ARBA" id="ARBA00023170"/>
    </source>
</evidence>
<dbReference type="RefSeq" id="WP_067749433.1">
    <property type="nucleotide sequence ID" value="NZ_LT907988.1"/>
</dbReference>
<dbReference type="PANTHER" id="PTHR32552:SF74">
    <property type="entry name" value="HYDROXAMATE SIDEROPHORE RECEPTOR FHUE"/>
    <property type="match status" value="1"/>
</dbReference>
<evidence type="ECO:0000313" key="18">
    <source>
        <dbReference type="EMBL" id="SBT23847.1"/>
    </source>
</evidence>
<keyword evidence="3 14" id="KW-0813">Transport</keyword>
<evidence type="ECO:0000256" key="6">
    <source>
        <dbReference type="ARBA" id="ARBA00022692"/>
    </source>
</evidence>
<dbReference type="GO" id="GO:0015344">
    <property type="term" value="F:siderophore uptake transmembrane transporter activity"/>
    <property type="evidence" value="ECO:0007669"/>
    <property type="project" value="TreeGrafter"/>
</dbReference>
<keyword evidence="10 15" id="KW-0798">TonB box</keyword>
<reference evidence="18 20" key="1">
    <citation type="submission" date="2016-06" db="EMBL/GenBank/DDBJ databases">
        <authorList>
            <person name="Kjaerup R.B."/>
            <person name="Dalgaard T.S."/>
            <person name="Juul-Madsen H.R."/>
        </authorList>
    </citation>
    <scope>NUCLEOTIDE SEQUENCE [LARGE SCALE GENOMIC DNA]</scope>
    <source>
        <strain evidence="18">Orrdi1</strain>
    </source>
</reference>
<keyword evidence="6 14" id="KW-0812">Transmembrane</keyword>
<evidence type="ECO:0000256" key="9">
    <source>
        <dbReference type="ARBA" id="ARBA00023065"/>
    </source>
</evidence>
<comment type="subcellular location">
    <subcellularLocation>
        <location evidence="1 14">Cell outer membrane</location>
        <topology evidence="1 14">Multi-pass membrane protein</topology>
    </subcellularLocation>
</comment>
<keyword evidence="13 14" id="KW-0998">Cell outer membrane</keyword>
<dbReference type="KEGG" id="odi:ODI_R2215"/>
<keyword evidence="4 14" id="KW-1134">Transmembrane beta strand</keyword>
<dbReference type="STRING" id="1851544.ODI_01229"/>
<proteinExistence type="inferred from homology"/>
<dbReference type="Gene3D" id="2.170.130.10">
    <property type="entry name" value="TonB-dependent receptor, plug domain"/>
    <property type="match status" value="1"/>
</dbReference>
<evidence type="ECO:0000313" key="20">
    <source>
        <dbReference type="Proteomes" id="UP000078558"/>
    </source>
</evidence>
<dbReference type="NCBIfam" id="TIGR01783">
    <property type="entry name" value="TonB-siderophor"/>
    <property type="match status" value="1"/>
</dbReference>
<dbReference type="InterPro" id="IPR010105">
    <property type="entry name" value="TonB_sidphr_rcpt"/>
</dbReference>
<dbReference type="InterPro" id="IPR037066">
    <property type="entry name" value="Plug_dom_sf"/>
</dbReference>
<gene>
    <name evidence="18" type="ORF">ODI_01229</name>
    <name evidence="19" type="ORF">ODI_R2215</name>
</gene>
<evidence type="ECO:0000256" key="16">
    <source>
        <dbReference type="SAM" id="SignalP"/>
    </source>
</evidence>
<dbReference type="Proteomes" id="UP000078558">
    <property type="component" value="Chromosome I"/>
</dbReference>
<dbReference type="InterPro" id="IPR000531">
    <property type="entry name" value="Beta-barrel_TonB"/>
</dbReference>
<dbReference type="GO" id="GO:0038023">
    <property type="term" value="F:signaling receptor activity"/>
    <property type="evidence" value="ECO:0007669"/>
    <property type="project" value="InterPro"/>
</dbReference>
<evidence type="ECO:0000256" key="1">
    <source>
        <dbReference type="ARBA" id="ARBA00004571"/>
    </source>
</evidence>
<evidence type="ECO:0000256" key="5">
    <source>
        <dbReference type="ARBA" id="ARBA00022496"/>
    </source>
</evidence>
<dbReference type="EMBL" id="LT907988">
    <property type="protein sequence ID" value="SOE49631.1"/>
    <property type="molecule type" value="Genomic_DNA"/>
</dbReference>
<evidence type="ECO:0000256" key="2">
    <source>
        <dbReference type="ARBA" id="ARBA00009810"/>
    </source>
</evidence>
<evidence type="ECO:0000256" key="14">
    <source>
        <dbReference type="PROSITE-ProRule" id="PRU01360"/>
    </source>
</evidence>
<evidence type="ECO:0000256" key="15">
    <source>
        <dbReference type="RuleBase" id="RU003357"/>
    </source>
</evidence>
<keyword evidence="11 14" id="KW-0472">Membrane</keyword>
<keyword evidence="12 18" id="KW-0675">Receptor</keyword>
<dbReference type="GO" id="GO:0009279">
    <property type="term" value="C:cell outer membrane"/>
    <property type="evidence" value="ECO:0007669"/>
    <property type="project" value="UniProtKB-SubCell"/>
</dbReference>
<keyword evidence="9" id="KW-0406">Ion transport</keyword>
<evidence type="ECO:0000256" key="3">
    <source>
        <dbReference type="ARBA" id="ARBA00022448"/>
    </source>
</evidence>
<dbReference type="InterPro" id="IPR006311">
    <property type="entry name" value="TAT_signal"/>
</dbReference>
<dbReference type="FunFam" id="2.170.130.10:FF:000010">
    <property type="entry name" value="Ferripyoverdine receptor"/>
    <property type="match status" value="1"/>
</dbReference>
<dbReference type="InterPro" id="IPR039426">
    <property type="entry name" value="TonB-dep_rcpt-like"/>
</dbReference>
<dbReference type="OrthoDB" id="8533686at2"/>
<dbReference type="InterPro" id="IPR012910">
    <property type="entry name" value="Plug_dom"/>
</dbReference>
<protein>
    <submittedName>
        <fullName evidence="18">TonB-dependent siderophore receptor</fullName>
    </submittedName>
</protein>
<dbReference type="SMART" id="SM00965">
    <property type="entry name" value="STN"/>
    <property type="match status" value="1"/>
</dbReference>
<reference evidence="19 20" key="2">
    <citation type="submission" date="2017-08" db="EMBL/GenBank/DDBJ databases">
        <authorList>
            <person name="de Groot N.N."/>
        </authorList>
    </citation>
    <scope>NUCLEOTIDE SEQUENCE [LARGE SCALE GENOMIC DNA]</scope>
    <source>
        <strain evidence="19">Orrdi1</strain>
    </source>
</reference>
<dbReference type="InterPro" id="IPR011662">
    <property type="entry name" value="Secretin/TonB_short_N"/>
</dbReference>
<accession>A0A1C3JXG4</accession>
<name>A0A1C3JXG4_9BURK</name>
<dbReference type="PROSITE" id="PS51318">
    <property type="entry name" value="TAT"/>
    <property type="match status" value="1"/>
</dbReference>
<evidence type="ECO:0000256" key="13">
    <source>
        <dbReference type="ARBA" id="ARBA00023237"/>
    </source>
</evidence>
<dbReference type="PROSITE" id="PS52016">
    <property type="entry name" value="TONB_DEPENDENT_REC_3"/>
    <property type="match status" value="1"/>
</dbReference>
<evidence type="ECO:0000313" key="19">
    <source>
        <dbReference type="EMBL" id="SOE49631.1"/>
    </source>
</evidence>
<keyword evidence="20" id="KW-1185">Reference proteome</keyword>
<sequence length="824" mass="89884">MSTRPAHPARQAAQRRTPLSVALGSAVLASLTLLAVPQGAQAQTPAAAHADGARRYDIPPGPLEDVLARYAAESGVLLVSPPGLVQHRRSGGVSGTLNDAAALSAILAGTDLEAVRDTGGQFRLRARPAGASTLAPVTVLGRSPSTTEGSGSYTSSAVTIGKGEQSLREIPQAVTVITRQRMDDQDISDIREAMNQAPGVSTVSNEPGGHFYSRGFFIQSYQFDGVPLERQLYARGSAFNTDTSIYDRVELMRGPQGLFEGAGDPSGSVNLVRKRPTQERQLVLTGKAGSWNRVGAQADYGGALNDSGSVRGRVVANYDRSDSFRDYLNSRERTLYGALDIDLGPATTLGLGYSRETPYGGIDWSGLPNNGDGSMPVYGRATNLSAPWNYAKKSQESWFLDLSHRFANGWRFKTSLVRVHEENEILYLLRTGRLGPPNTMRGDAYAFDMVSRNVGGDAYLTGSEQLFGRKLDLIVGANFSRQRSHDLWGWQRNLEALNGSYDQPVTAAPVALEDVIAANRMNDGYLSEKKGIYANARYQLTDSLSAVLGGRYSWFEQTYFSDGVWGYSESTAKENGEFTPFAGLILKLNGQWSAYANHAEIFRPQSQRDVTGQFLSPVTGRSYELGLKGELFDGRADATFAVFRTEQKKLAFEEGGIDQDLADRNCGGTCYRPSANVLSQGIEAEISGEVLRGLQLAASYTYTKTRHRGSDVPSVGYDISSNTGIPRHLAKLWANYVLPGEWNRVSVGGGMTVQSRSSGFAYYGREQGGYTVWDARLGYRLTDRLTAGLKVENLTDKRYFSSISYDRNFYAAPRNVLLTLQYRM</sequence>
<dbReference type="EMBL" id="FLRC01000003">
    <property type="protein sequence ID" value="SBT23847.1"/>
    <property type="molecule type" value="Genomic_DNA"/>
</dbReference>
<feature type="signal peptide" evidence="16">
    <location>
        <begin position="1"/>
        <end position="42"/>
    </location>
</feature>
<evidence type="ECO:0000259" key="17">
    <source>
        <dbReference type="SMART" id="SM00965"/>
    </source>
</evidence>
<organism evidence="18 20">
    <name type="scientific">Orrella dioscoreae</name>
    <dbReference type="NCBI Taxonomy" id="1851544"/>
    <lineage>
        <taxon>Bacteria</taxon>
        <taxon>Pseudomonadati</taxon>
        <taxon>Pseudomonadota</taxon>
        <taxon>Betaproteobacteria</taxon>
        <taxon>Burkholderiales</taxon>
        <taxon>Alcaligenaceae</taxon>
        <taxon>Orrella</taxon>
    </lineage>
</organism>
<evidence type="ECO:0000256" key="10">
    <source>
        <dbReference type="ARBA" id="ARBA00023077"/>
    </source>
</evidence>
<keyword evidence="5" id="KW-0410">Iron transport</keyword>
<evidence type="ECO:0000256" key="8">
    <source>
        <dbReference type="ARBA" id="ARBA00023004"/>
    </source>
</evidence>
<dbReference type="GO" id="GO:0015891">
    <property type="term" value="P:siderophore transport"/>
    <property type="evidence" value="ECO:0007669"/>
    <property type="project" value="InterPro"/>
</dbReference>
<dbReference type="PANTHER" id="PTHR32552">
    <property type="entry name" value="FERRICHROME IRON RECEPTOR-RELATED"/>
    <property type="match status" value="1"/>
</dbReference>
<keyword evidence="8" id="KW-0408">Iron</keyword>
<dbReference type="Gene3D" id="3.55.50.30">
    <property type="match status" value="1"/>
</dbReference>
<keyword evidence="7 16" id="KW-0732">Signal</keyword>
<evidence type="ECO:0000256" key="11">
    <source>
        <dbReference type="ARBA" id="ARBA00023136"/>
    </source>
</evidence>
<dbReference type="Gene3D" id="2.40.170.20">
    <property type="entry name" value="TonB-dependent receptor, beta-barrel domain"/>
    <property type="match status" value="1"/>
</dbReference>
<dbReference type="Pfam" id="PF00593">
    <property type="entry name" value="TonB_dep_Rec_b-barrel"/>
    <property type="match status" value="1"/>
</dbReference>
<evidence type="ECO:0000256" key="7">
    <source>
        <dbReference type="ARBA" id="ARBA00022729"/>
    </source>
</evidence>
<feature type="domain" description="Secretin/TonB short N-terminal" evidence="17">
    <location>
        <begin position="76"/>
        <end position="127"/>
    </location>
</feature>
<evidence type="ECO:0000256" key="4">
    <source>
        <dbReference type="ARBA" id="ARBA00022452"/>
    </source>
</evidence>
<dbReference type="InterPro" id="IPR036942">
    <property type="entry name" value="Beta-barrel_TonB_sf"/>
</dbReference>
<dbReference type="CDD" id="cd01347">
    <property type="entry name" value="ligand_gated_channel"/>
    <property type="match status" value="1"/>
</dbReference>
<dbReference type="SUPFAM" id="SSF56935">
    <property type="entry name" value="Porins"/>
    <property type="match status" value="1"/>
</dbReference>
<comment type="similarity">
    <text evidence="2 14 15">Belongs to the TonB-dependent receptor family.</text>
</comment>
<dbReference type="Pfam" id="PF07715">
    <property type="entry name" value="Plug"/>
    <property type="match status" value="1"/>
</dbReference>
<feature type="chain" id="PRO_5015062402" evidence="16">
    <location>
        <begin position="43"/>
        <end position="824"/>
    </location>
</feature>